<dbReference type="SUPFAM" id="SSF52374">
    <property type="entry name" value="Nucleotidylyl transferase"/>
    <property type="match status" value="1"/>
</dbReference>
<dbReference type="EC" id="6.1.1.9" evidence="2"/>
<dbReference type="Proteomes" id="UP000410492">
    <property type="component" value="Unassembled WGS sequence"/>
</dbReference>
<evidence type="ECO:0000313" key="10">
    <source>
        <dbReference type="EMBL" id="VEN44184.1"/>
    </source>
</evidence>
<dbReference type="PRINTS" id="PR00986">
    <property type="entry name" value="TRNASYNTHVAL"/>
</dbReference>
<keyword evidence="7" id="KW-0030">Aminoacyl-tRNA synthetase</keyword>
<sequence>CRDWCISRQLWWGHQIPAYSCHLLDEPDKKVWVAAEDETAALEEGRAILGSGSQDIVIERDEDVLDTWFSSALQPFSAFGWPKQSAALSKFYPLSVMETGHDILFFWVARMVMLGTNLTGQLPFKEILLHGIICDAHGRKMSKSLGNIIAPENVIEGISLKDLAAATKASYETGVLAKDELEKALQGQRKMFPDGIPECGADALRFTLLSHNIKSK</sequence>
<evidence type="ECO:0000256" key="6">
    <source>
        <dbReference type="ARBA" id="ARBA00022917"/>
    </source>
</evidence>
<dbReference type="Gene3D" id="3.40.50.620">
    <property type="entry name" value="HUPs"/>
    <property type="match status" value="1"/>
</dbReference>
<evidence type="ECO:0000256" key="8">
    <source>
        <dbReference type="ARBA" id="ARBA00029936"/>
    </source>
</evidence>
<gene>
    <name evidence="10" type="ORF">CALMAC_LOCUS7080</name>
</gene>
<name>A0A653C9S2_CALMS</name>
<feature type="domain" description="Aminoacyl-tRNA synthetase class Ia" evidence="9">
    <location>
        <begin position="2"/>
        <end position="211"/>
    </location>
</feature>
<dbReference type="AlphaFoldDB" id="A0A653C9S2"/>
<keyword evidence="6" id="KW-0648">Protein biosynthesis</keyword>
<protein>
    <recommendedName>
        <fullName evidence="2">valine--tRNA ligase</fullName>
        <ecNumber evidence="2">6.1.1.9</ecNumber>
    </recommendedName>
    <alternativeName>
        <fullName evidence="8">Valyl-tRNA synthetase</fullName>
    </alternativeName>
</protein>
<evidence type="ECO:0000256" key="1">
    <source>
        <dbReference type="ARBA" id="ARBA00005594"/>
    </source>
</evidence>
<dbReference type="InterPro" id="IPR002303">
    <property type="entry name" value="Valyl-tRNA_ligase"/>
</dbReference>
<keyword evidence="4" id="KW-0547">Nucleotide-binding</keyword>
<keyword evidence="5" id="KW-0067">ATP-binding</keyword>
<dbReference type="GO" id="GO:0005829">
    <property type="term" value="C:cytosol"/>
    <property type="evidence" value="ECO:0007669"/>
    <property type="project" value="TreeGrafter"/>
</dbReference>
<evidence type="ECO:0000256" key="2">
    <source>
        <dbReference type="ARBA" id="ARBA00013169"/>
    </source>
</evidence>
<dbReference type="Pfam" id="PF00133">
    <property type="entry name" value="tRNA-synt_1"/>
    <property type="match status" value="1"/>
</dbReference>
<dbReference type="EMBL" id="CAACVG010007212">
    <property type="protein sequence ID" value="VEN44184.1"/>
    <property type="molecule type" value="Genomic_DNA"/>
</dbReference>
<dbReference type="GO" id="GO:0006438">
    <property type="term" value="P:valyl-tRNA aminoacylation"/>
    <property type="evidence" value="ECO:0007669"/>
    <property type="project" value="InterPro"/>
</dbReference>
<accession>A0A653C9S2</accession>
<reference evidence="10 11" key="1">
    <citation type="submission" date="2019-01" db="EMBL/GenBank/DDBJ databases">
        <authorList>
            <person name="Sayadi A."/>
        </authorList>
    </citation>
    <scope>NUCLEOTIDE SEQUENCE [LARGE SCALE GENOMIC DNA]</scope>
</reference>
<dbReference type="GO" id="GO:0005524">
    <property type="term" value="F:ATP binding"/>
    <property type="evidence" value="ECO:0007669"/>
    <property type="project" value="UniProtKB-KW"/>
</dbReference>
<evidence type="ECO:0000256" key="5">
    <source>
        <dbReference type="ARBA" id="ARBA00022840"/>
    </source>
</evidence>
<organism evidence="10 11">
    <name type="scientific">Callosobruchus maculatus</name>
    <name type="common">Southern cowpea weevil</name>
    <name type="synonym">Pulse bruchid</name>
    <dbReference type="NCBI Taxonomy" id="64391"/>
    <lineage>
        <taxon>Eukaryota</taxon>
        <taxon>Metazoa</taxon>
        <taxon>Ecdysozoa</taxon>
        <taxon>Arthropoda</taxon>
        <taxon>Hexapoda</taxon>
        <taxon>Insecta</taxon>
        <taxon>Pterygota</taxon>
        <taxon>Neoptera</taxon>
        <taxon>Endopterygota</taxon>
        <taxon>Coleoptera</taxon>
        <taxon>Polyphaga</taxon>
        <taxon>Cucujiformia</taxon>
        <taxon>Chrysomeloidea</taxon>
        <taxon>Chrysomelidae</taxon>
        <taxon>Bruchinae</taxon>
        <taxon>Bruchini</taxon>
        <taxon>Callosobruchus</taxon>
    </lineage>
</organism>
<comment type="similarity">
    <text evidence="1">Belongs to the class-I aminoacyl-tRNA synthetase family.</text>
</comment>
<dbReference type="GO" id="GO:0004832">
    <property type="term" value="F:valine-tRNA ligase activity"/>
    <property type="evidence" value="ECO:0007669"/>
    <property type="project" value="UniProtKB-EC"/>
</dbReference>
<keyword evidence="3" id="KW-0436">Ligase</keyword>
<feature type="non-terminal residue" evidence="10">
    <location>
        <position position="216"/>
    </location>
</feature>
<dbReference type="PANTHER" id="PTHR11946">
    <property type="entry name" value="VALYL-TRNA SYNTHETASES"/>
    <property type="match status" value="1"/>
</dbReference>
<proteinExistence type="inferred from homology"/>
<dbReference type="InterPro" id="IPR014729">
    <property type="entry name" value="Rossmann-like_a/b/a_fold"/>
</dbReference>
<dbReference type="PANTHER" id="PTHR11946:SF109">
    <property type="entry name" value="VALINE--TRNA LIGASE"/>
    <property type="match status" value="1"/>
</dbReference>
<evidence type="ECO:0000313" key="11">
    <source>
        <dbReference type="Proteomes" id="UP000410492"/>
    </source>
</evidence>
<evidence type="ECO:0000256" key="4">
    <source>
        <dbReference type="ARBA" id="ARBA00022741"/>
    </source>
</evidence>
<evidence type="ECO:0000256" key="3">
    <source>
        <dbReference type="ARBA" id="ARBA00022598"/>
    </source>
</evidence>
<dbReference type="InterPro" id="IPR002300">
    <property type="entry name" value="aa-tRNA-synth_Ia"/>
</dbReference>
<evidence type="ECO:0000256" key="7">
    <source>
        <dbReference type="ARBA" id="ARBA00023146"/>
    </source>
</evidence>
<feature type="non-terminal residue" evidence="10">
    <location>
        <position position="1"/>
    </location>
</feature>
<keyword evidence="11" id="KW-1185">Reference proteome</keyword>
<evidence type="ECO:0000259" key="9">
    <source>
        <dbReference type="Pfam" id="PF00133"/>
    </source>
</evidence>
<dbReference type="OrthoDB" id="6666231at2759"/>